<dbReference type="InterPro" id="IPR036412">
    <property type="entry name" value="HAD-like_sf"/>
</dbReference>
<dbReference type="Gene3D" id="3.40.50.1000">
    <property type="entry name" value="HAD superfamily/HAD-like"/>
    <property type="match status" value="1"/>
</dbReference>
<dbReference type="Pfam" id="PF00122">
    <property type="entry name" value="E1-E2_ATPase"/>
    <property type="match status" value="1"/>
</dbReference>
<keyword evidence="10" id="KW-0460">Magnesium</keyword>
<dbReference type="InterPro" id="IPR018303">
    <property type="entry name" value="ATPase_P-typ_P_site"/>
</dbReference>
<dbReference type="GO" id="GO:0005507">
    <property type="term" value="F:copper ion binding"/>
    <property type="evidence" value="ECO:0007669"/>
    <property type="project" value="InterPro"/>
</dbReference>
<dbReference type="NCBIfam" id="TIGR01494">
    <property type="entry name" value="ATPase_P-type"/>
    <property type="match status" value="1"/>
</dbReference>
<dbReference type="SFLD" id="SFLDF00027">
    <property type="entry name" value="p-type_atpase"/>
    <property type="match status" value="1"/>
</dbReference>
<dbReference type="FunFam" id="3.30.70.100:FF:000005">
    <property type="entry name" value="Copper-exporting P-type ATPase A"/>
    <property type="match status" value="1"/>
</dbReference>
<comment type="similarity">
    <text evidence="2 16">Belongs to the cation transport ATPase (P-type) (TC 3.A.3) family. Type IB subfamily.</text>
</comment>
<dbReference type="NCBIfam" id="TIGR00003">
    <property type="entry name" value="copper ion binding protein"/>
    <property type="match status" value="1"/>
</dbReference>
<dbReference type="GO" id="GO:0055070">
    <property type="term" value="P:copper ion homeostasis"/>
    <property type="evidence" value="ECO:0007669"/>
    <property type="project" value="TreeGrafter"/>
</dbReference>
<comment type="subcellular location">
    <subcellularLocation>
        <location evidence="1">Endomembrane system</location>
        <topology evidence="1">Multi-pass membrane protein</topology>
    </subcellularLocation>
    <subcellularLocation>
        <location evidence="16">Membrane</location>
    </subcellularLocation>
</comment>
<dbReference type="InterPro" id="IPR027256">
    <property type="entry name" value="P-typ_ATPase_IB"/>
</dbReference>
<dbReference type="InterPro" id="IPR001757">
    <property type="entry name" value="P_typ_ATPase"/>
</dbReference>
<dbReference type="GO" id="GO:0005524">
    <property type="term" value="F:ATP binding"/>
    <property type="evidence" value="ECO:0007669"/>
    <property type="project" value="UniProtKB-UniRule"/>
</dbReference>
<dbReference type="InterPro" id="IPR059000">
    <property type="entry name" value="ATPase_P-type_domA"/>
</dbReference>
<dbReference type="PANTHER" id="PTHR43520">
    <property type="entry name" value="ATP7, ISOFORM B"/>
    <property type="match status" value="1"/>
</dbReference>
<feature type="transmembrane region" description="Helical" evidence="16">
    <location>
        <begin position="906"/>
        <end position="925"/>
    </location>
</feature>
<evidence type="ECO:0000256" key="2">
    <source>
        <dbReference type="ARBA" id="ARBA00006024"/>
    </source>
</evidence>
<feature type="transmembrane region" description="Helical" evidence="16">
    <location>
        <begin position="355"/>
        <end position="373"/>
    </location>
</feature>
<dbReference type="PANTHER" id="PTHR43520:SF8">
    <property type="entry name" value="P-TYPE CU(+) TRANSPORTER"/>
    <property type="match status" value="1"/>
</dbReference>
<dbReference type="InterPro" id="IPR023299">
    <property type="entry name" value="ATPase_P-typ_cyto_dom_N"/>
</dbReference>
<name>A0A6G0XGH7_9STRA</name>
<evidence type="ECO:0000256" key="12">
    <source>
        <dbReference type="ARBA" id="ARBA00022989"/>
    </source>
</evidence>
<dbReference type="SFLD" id="SFLDS00003">
    <property type="entry name" value="Haloacid_Dehalogenase"/>
    <property type="match status" value="1"/>
</dbReference>
<dbReference type="InterPro" id="IPR023214">
    <property type="entry name" value="HAD_sf"/>
</dbReference>
<feature type="transmembrane region" description="Helical" evidence="16">
    <location>
        <begin position="326"/>
        <end position="343"/>
    </location>
</feature>
<dbReference type="EMBL" id="VJMJ01000064">
    <property type="protein sequence ID" value="KAF0739347.1"/>
    <property type="molecule type" value="Genomic_DNA"/>
</dbReference>
<dbReference type="InterPro" id="IPR008250">
    <property type="entry name" value="ATPase_P-typ_transduc_dom_A_sf"/>
</dbReference>
<feature type="domain" description="HMA" evidence="17">
    <location>
        <begin position="3"/>
        <end position="71"/>
    </location>
</feature>
<dbReference type="CDD" id="cd02094">
    <property type="entry name" value="P-type_ATPase_Cu-like"/>
    <property type="match status" value="1"/>
</dbReference>
<keyword evidence="4 16" id="KW-0812">Transmembrane</keyword>
<dbReference type="Gene3D" id="3.30.70.100">
    <property type="match status" value="3"/>
</dbReference>
<keyword evidence="5 16" id="KW-0479">Metal-binding</keyword>
<keyword evidence="14" id="KW-0406">Ion transport</keyword>
<sequence length="981" mass="104946">MASHIQLVVEGMRCQNKCATRIQQALEEIPGVKSAQVSFKDKQAIVDVDDGMSVSVVDLIQTVRAQDAGTNKKYDAYLPSDDRHARTIVLHVEGMSCQANCARKVETALSQADGVKSARVDFPLKKATVVIEPGSRITEDDLIAAVRSAGKNFVASIDINSPRLLVSPKTISLDSPTTKKAVPADVSTASSSGEVTLAISGMTCNSCANSVETALRATAGVRYAVVNFATESAKVKFNTTDVGIRSLIEVVEGIGYEATVAAGSAVVQADDNRQIEIASWKSKLFISLLFTFPIMLMMTILDNISLVSKGLHSPVFNIPGSTWNDLVLVSLATPVQFYCAYRFHIEAWKGLKNRVLGMSFLVSMGTNAAYFYGIFSDIRCLWQHDSSFAQPDMYMTSSMLITFIVLGKTLEAIAKGRTNEALRKLFDLQAKVATLIVTNSDGTTNEKVVAIELVQRGDILKVVRGGCVPADGIITQGEGRLDESMLTGESRLVKKTIDDTVLGATLNVDGLFYMRVTGVGRDTALSQIVRLVEEAQTSKAPIQAYADQIASIFVPVVLVLSAATLLAWYTLGTFGLVEPPANTSVFLFAFNFAISTLVVACPCALGLATPTAVMVGTGVGAQLGILIKGGEPLEAANHVNTVLFDKTGTLTNGTPCVTDVIVVVDDRNTDDLVLLAASAELGSEHPLGRAIVNHARLLSKPLEIPNKFQAASGKGISVELTNETVHLGNMDYMIECGMQVGPSVARHRLRLEESGKTVIFMGLCDQVVALFGISDAPRVDAKATVARLHAQGMAVYMVTGDNRKTAFWVAEQVGIPVHRVMAEVLPSNKVAKVQELQSDGRIVAMVGDGINDAPALAQANLGIAIGAGTDIAMEAAQMVLMKSSLKDVVIAFDLSRTIYRRIQLNFVWAMGYNIILLPLAAGVLYNVNINIPPMFAGAAMAFSSVSVLTSSLLLKQYKPPTDFTVNPSSPALDERTALLKV</sequence>
<keyword evidence="8" id="KW-0187">Copper transport</keyword>
<dbReference type="AlphaFoldDB" id="A0A6G0XGH7"/>
<dbReference type="PROSITE" id="PS00154">
    <property type="entry name" value="ATPASE_E1_E2"/>
    <property type="match status" value="1"/>
</dbReference>
<dbReference type="SUPFAM" id="SSF81653">
    <property type="entry name" value="Calcium ATPase, transduction domain A"/>
    <property type="match status" value="1"/>
</dbReference>
<dbReference type="Proteomes" id="UP000481153">
    <property type="component" value="Unassembled WGS sequence"/>
</dbReference>
<protein>
    <recommendedName>
        <fullName evidence="17">HMA domain-containing protein</fullName>
    </recommendedName>
</protein>
<dbReference type="Pfam" id="PF00702">
    <property type="entry name" value="Hydrolase"/>
    <property type="match status" value="1"/>
</dbReference>
<dbReference type="SFLD" id="SFLDG00002">
    <property type="entry name" value="C1.7:_P-type_atpase_like"/>
    <property type="match status" value="1"/>
</dbReference>
<dbReference type="InterPro" id="IPR023298">
    <property type="entry name" value="ATPase_P-typ_TM_dom_sf"/>
</dbReference>
<evidence type="ECO:0000313" key="19">
    <source>
        <dbReference type="Proteomes" id="UP000481153"/>
    </source>
</evidence>
<dbReference type="CDD" id="cd00371">
    <property type="entry name" value="HMA"/>
    <property type="match status" value="3"/>
</dbReference>
<dbReference type="SUPFAM" id="SSF55008">
    <property type="entry name" value="HMA, heavy metal-associated domain"/>
    <property type="match status" value="3"/>
</dbReference>
<keyword evidence="7 16" id="KW-0547">Nucleotide-binding</keyword>
<evidence type="ECO:0000256" key="7">
    <source>
        <dbReference type="ARBA" id="ARBA00022741"/>
    </source>
</evidence>
<dbReference type="PROSITE" id="PS01047">
    <property type="entry name" value="HMA_1"/>
    <property type="match status" value="1"/>
</dbReference>
<dbReference type="InterPro" id="IPR044492">
    <property type="entry name" value="P_typ_ATPase_HD_dom"/>
</dbReference>
<dbReference type="InterPro" id="IPR017969">
    <property type="entry name" value="Heavy-metal-associated_CS"/>
</dbReference>
<dbReference type="NCBIfam" id="TIGR01525">
    <property type="entry name" value="ATPase-IB_hvy"/>
    <property type="match status" value="1"/>
</dbReference>
<feature type="domain" description="HMA" evidence="17">
    <location>
        <begin position="86"/>
        <end position="154"/>
    </location>
</feature>
<dbReference type="GO" id="GO:0016887">
    <property type="term" value="F:ATP hydrolysis activity"/>
    <property type="evidence" value="ECO:0007669"/>
    <property type="project" value="InterPro"/>
</dbReference>
<evidence type="ECO:0000256" key="10">
    <source>
        <dbReference type="ARBA" id="ARBA00022842"/>
    </source>
</evidence>
<evidence type="ECO:0000256" key="3">
    <source>
        <dbReference type="ARBA" id="ARBA00022448"/>
    </source>
</evidence>
<dbReference type="GO" id="GO:0012505">
    <property type="term" value="C:endomembrane system"/>
    <property type="evidence" value="ECO:0007669"/>
    <property type="project" value="UniProtKB-SubCell"/>
</dbReference>
<dbReference type="Pfam" id="PF00403">
    <property type="entry name" value="HMA"/>
    <property type="match status" value="3"/>
</dbReference>
<evidence type="ECO:0000256" key="14">
    <source>
        <dbReference type="ARBA" id="ARBA00023065"/>
    </source>
</evidence>
<dbReference type="SUPFAM" id="SSF81665">
    <property type="entry name" value="Calcium ATPase, transmembrane domain M"/>
    <property type="match status" value="1"/>
</dbReference>
<evidence type="ECO:0000256" key="1">
    <source>
        <dbReference type="ARBA" id="ARBA00004127"/>
    </source>
</evidence>
<proteinExistence type="inferred from homology"/>
<dbReference type="PROSITE" id="PS50846">
    <property type="entry name" value="HMA_2"/>
    <property type="match status" value="3"/>
</dbReference>
<keyword evidence="15 16" id="KW-0472">Membrane</keyword>
<feature type="transmembrane region" description="Helical" evidence="16">
    <location>
        <begin position="931"/>
        <end position="954"/>
    </location>
</feature>
<dbReference type="SUPFAM" id="SSF56784">
    <property type="entry name" value="HAD-like"/>
    <property type="match status" value="1"/>
</dbReference>
<dbReference type="InterPro" id="IPR006122">
    <property type="entry name" value="HMA_Cu_ion-bd"/>
</dbReference>
<dbReference type="Gene3D" id="3.40.1110.10">
    <property type="entry name" value="Calcium-transporting ATPase, cytoplasmic domain N"/>
    <property type="match status" value="2"/>
</dbReference>
<accession>A0A6G0XGH7</accession>
<evidence type="ECO:0000256" key="6">
    <source>
        <dbReference type="ARBA" id="ARBA00022737"/>
    </source>
</evidence>
<dbReference type="FunFam" id="2.70.150.10:FF:000002">
    <property type="entry name" value="Copper-transporting ATPase 1, putative"/>
    <property type="match status" value="1"/>
</dbReference>
<keyword evidence="9 16" id="KW-0067">ATP-binding</keyword>
<keyword evidence="12 16" id="KW-1133">Transmembrane helix</keyword>
<feature type="transmembrane region" description="Helical" evidence="16">
    <location>
        <begin position="393"/>
        <end position="414"/>
    </location>
</feature>
<feature type="transmembrane region" description="Helical" evidence="16">
    <location>
        <begin position="583"/>
        <end position="608"/>
    </location>
</feature>
<comment type="caution">
    <text evidence="18">The sequence shown here is derived from an EMBL/GenBank/DDBJ whole genome shotgun (WGS) entry which is preliminary data.</text>
</comment>
<dbReference type="PRINTS" id="PR00119">
    <property type="entry name" value="CATATPASE"/>
</dbReference>
<evidence type="ECO:0000256" key="15">
    <source>
        <dbReference type="ARBA" id="ARBA00023136"/>
    </source>
</evidence>
<evidence type="ECO:0000256" key="5">
    <source>
        <dbReference type="ARBA" id="ARBA00022723"/>
    </source>
</evidence>
<dbReference type="Gene3D" id="2.70.150.10">
    <property type="entry name" value="Calcium-transporting ATPase, cytoplasmic transduction domain A"/>
    <property type="match status" value="1"/>
</dbReference>
<feature type="domain" description="HMA" evidence="17">
    <location>
        <begin position="193"/>
        <end position="259"/>
    </location>
</feature>
<evidence type="ECO:0000256" key="8">
    <source>
        <dbReference type="ARBA" id="ARBA00022796"/>
    </source>
</evidence>
<keyword evidence="11" id="KW-1278">Translocase</keyword>
<keyword evidence="6" id="KW-0677">Repeat</keyword>
<dbReference type="InterPro" id="IPR036163">
    <property type="entry name" value="HMA_dom_sf"/>
</dbReference>
<evidence type="ECO:0000256" key="9">
    <source>
        <dbReference type="ARBA" id="ARBA00022840"/>
    </source>
</evidence>
<evidence type="ECO:0000313" key="18">
    <source>
        <dbReference type="EMBL" id="KAF0739347.1"/>
    </source>
</evidence>
<dbReference type="NCBIfam" id="TIGR01511">
    <property type="entry name" value="ATPase-IB1_Cu"/>
    <property type="match status" value="1"/>
</dbReference>
<feature type="transmembrane region" description="Helical" evidence="16">
    <location>
        <begin position="549"/>
        <end position="571"/>
    </location>
</feature>
<gene>
    <name evidence="18" type="ORF">Ae201684_004916</name>
</gene>
<dbReference type="PRINTS" id="PR00943">
    <property type="entry name" value="CUATPASE"/>
</dbReference>
<dbReference type="VEuPathDB" id="FungiDB:AeMF1_007971"/>
<keyword evidence="3" id="KW-0813">Transport</keyword>
<keyword evidence="13" id="KW-0186">Copper</keyword>
<evidence type="ECO:0000256" key="11">
    <source>
        <dbReference type="ARBA" id="ARBA00022967"/>
    </source>
</evidence>
<evidence type="ECO:0000256" key="16">
    <source>
        <dbReference type="RuleBase" id="RU362081"/>
    </source>
</evidence>
<reference evidence="18 19" key="1">
    <citation type="submission" date="2019-07" db="EMBL/GenBank/DDBJ databases">
        <title>Genomics analysis of Aphanomyces spp. identifies a new class of oomycete effector associated with host adaptation.</title>
        <authorList>
            <person name="Gaulin E."/>
        </authorList>
    </citation>
    <scope>NUCLEOTIDE SEQUENCE [LARGE SCALE GENOMIC DNA]</scope>
    <source>
        <strain evidence="18 19">ATCC 201684</strain>
    </source>
</reference>
<keyword evidence="19" id="KW-1185">Reference proteome</keyword>
<dbReference type="GO" id="GO:0016020">
    <property type="term" value="C:membrane"/>
    <property type="evidence" value="ECO:0007669"/>
    <property type="project" value="UniProtKB-SubCell"/>
</dbReference>
<evidence type="ECO:0000259" key="17">
    <source>
        <dbReference type="PROSITE" id="PS50846"/>
    </source>
</evidence>
<dbReference type="GO" id="GO:0043682">
    <property type="term" value="F:P-type divalent copper transporter activity"/>
    <property type="evidence" value="ECO:0007669"/>
    <property type="project" value="TreeGrafter"/>
</dbReference>
<feature type="transmembrane region" description="Helical" evidence="16">
    <location>
        <begin position="284"/>
        <end position="306"/>
    </location>
</feature>
<organism evidence="18 19">
    <name type="scientific">Aphanomyces euteiches</name>
    <dbReference type="NCBI Taxonomy" id="100861"/>
    <lineage>
        <taxon>Eukaryota</taxon>
        <taxon>Sar</taxon>
        <taxon>Stramenopiles</taxon>
        <taxon>Oomycota</taxon>
        <taxon>Saprolegniomycetes</taxon>
        <taxon>Saprolegniales</taxon>
        <taxon>Verrucalvaceae</taxon>
        <taxon>Aphanomyces</taxon>
    </lineage>
</organism>
<dbReference type="InterPro" id="IPR006121">
    <property type="entry name" value="HMA_dom"/>
</dbReference>
<dbReference type="PRINTS" id="PR00942">
    <property type="entry name" value="CUATPASEI"/>
</dbReference>
<evidence type="ECO:0000256" key="4">
    <source>
        <dbReference type="ARBA" id="ARBA00022692"/>
    </source>
</evidence>
<evidence type="ECO:0000256" key="13">
    <source>
        <dbReference type="ARBA" id="ARBA00023008"/>
    </source>
</evidence>